<dbReference type="GO" id="GO:0019706">
    <property type="term" value="F:protein-cysteine S-palmitoyltransferase activity"/>
    <property type="evidence" value="ECO:0007669"/>
    <property type="project" value="UniProtKB-EC"/>
</dbReference>
<dbReference type="Pfam" id="PF01529">
    <property type="entry name" value="DHHC"/>
    <property type="match status" value="2"/>
</dbReference>
<evidence type="ECO:0000313" key="11">
    <source>
        <dbReference type="Proteomes" id="UP001634393"/>
    </source>
</evidence>
<dbReference type="PANTHER" id="PTHR12246">
    <property type="entry name" value="PALMITOYLTRANSFERASE ZDHHC16"/>
    <property type="match status" value="1"/>
</dbReference>
<keyword evidence="7 8" id="KW-0012">Acyltransferase</keyword>
<evidence type="ECO:0000256" key="5">
    <source>
        <dbReference type="ARBA" id="ARBA00022989"/>
    </source>
</evidence>
<comment type="catalytic activity">
    <reaction evidence="8">
        <text>L-cysteinyl-[protein] + hexadecanoyl-CoA = S-hexadecanoyl-L-cysteinyl-[protein] + CoA</text>
        <dbReference type="Rhea" id="RHEA:36683"/>
        <dbReference type="Rhea" id="RHEA-COMP:10131"/>
        <dbReference type="Rhea" id="RHEA-COMP:11032"/>
        <dbReference type="ChEBI" id="CHEBI:29950"/>
        <dbReference type="ChEBI" id="CHEBI:57287"/>
        <dbReference type="ChEBI" id="CHEBI:57379"/>
        <dbReference type="ChEBI" id="CHEBI:74151"/>
        <dbReference type="EC" id="2.3.1.225"/>
    </reaction>
</comment>
<comment type="subcellular location">
    <subcellularLocation>
        <location evidence="1">Endomembrane system</location>
        <topology evidence="1">Multi-pass membrane protein</topology>
    </subcellularLocation>
</comment>
<evidence type="ECO:0000256" key="3">
    <source>
        <dbReference type="ARBA" id="ARBA00022679"/>
    </source>
</evidence>
<dbReference type="EC" id="2.3.1.225" evidence="8"/>
<proteinExistence type="inferred from homology"/>
<dbReference type="Proteomes" id="UP001634393">
    <property type="component" value="Unassembled WGS sequence"/>
</dbReference>
<sequence length="379" mass="42343">MDFTNSAAPDVVVPKGDQESTSVDVAFETDCWGCGLRVLVPPYASVFRCGWCGAITKQNAVKSDDKHIRWRRLRDRCFVCVVLIFMLFFIYGGIWAVYPVVFSISYACGVFHLSIAVLLSVSTLSLFLFVASRPAGAPPTILWGSYPTVGKGGLQNYTFCYYCSKPKSPKAHHCRSCGTCIMDMDHHCPFVSLLNIFLLLSGKYAAQHGPVKEKNAKILGNCVGAANHRCFILFLISTVSSTFYVAIMTSYAALYIWPPLNHRPVSHLKGFVNTQFIFRVLKENILSFLRSAVFLHARGLLLVYLFIASFSVSIGLTVLLWHQLSYIYAGKTYLSHLSAVDSNETAEKDCQNLVRFFGCPYGAAIYVSSYWKSRKSHEK</sequence>
<comment type="similarity">
    <text evidence="2 8">Belongs to the DHHC palmitoyltransferase family.</text>
</comment>
<dbReference type="EMBL" id="JBJXBP010000007">
    <property type="protein sequence ID" value="KAL3818249.1"/>
    <property type="molecule type" value="Genomic_DNA"/>
</dbReference>
<feature type="transmembrane region" description="Helical" evidence="8">
    <location>
        <begin position="301"/>
        <end position="321"/>
    </location>
</feature>
<dbReference type="AlphaFoldDB" id="A0ABD3S194"/>
<feature type="transmembrane region" description="Helical" evidence="8">
    <location>
        <begin position="104"/>
        <end position="130"/>
    </location>
</feature>
<feature type="domain" description="Palmitoyltransferase DHHC" evidence="9">
    <location>
        <begin position="218"/>
        <end position="335"/>
    </location>
</feature>
<evidence type="ECO:0000256" key="2">
    <source>
        <dbReference type="ARBA" id="ARBA00008574"/>
    </source>
</evidence>
<keyword evidence="3 8" id="KW-0808">Transferase</keyword>
<comment type="domain">
    <text evidence="8">The DHHC domain is required for palmitoyltransferase activity.</text>
</comment>
<dbReference type="PROSITE" id="PS50216">
    <property type="entry name" value="DHHC"/>
    <property type="match status" value="1"/>
</dbReference>
<comment type="caution">
    <text evidence="10">The sequence shown here is derived from an EMBL/GenBank/DDBJ whole genome shotgun (WGS) entry which is preliminary data.</text>
</comment>
<dbReference type="InterPro" id="IPR001594">
    <property type="entry name" value="Palmitoyltrfase_DHHC"/>
</dbReference>
<gene>
    <name evidence="10" type="ORF">ACJIZ3_004154</name>
</gene>
<feature type="transmembrane region" description="Helical" evidence="8">
    <location>
        <begin position="231"/>
        <end position="257"/>
    </location>
</feature>
<keyword evidence="4 8" id="KW-0812">Transmembrane</keyword>
<organism evidence="10 11">
    <name type="scientific">Penstemon smallii</name>
    <dbReference type="NCBI Taxonomy" id="265156"/>
    <lineage>
        <taxon>Eukaryota</taxon>
        <taxon>Viridiplantae</taxon>
        <taxon>Streptophyta</taxon>
        <taxon>Embryophyta</taxon>
        <taxon>Tracheophyta</taxon>
        <taxon>Spermatophyta</taxon>
        <taxon>Magnoliopsida</taxon>
        <taxon>eudicotyledons</taxon>
        <taxon>Gunneridae</taxon>
        <taxon>Pentapetalae</taxon>
        <taxon>asterids</taxon>
        <taxon>lamiids</taxon>
        <taxon>Lamiales</taxon>
        <taxon>Plantaginaceae</taxon>
        <taxon>Cheloneae</taxon>
        <taxon>Penstemon</taxon>
    </lineage>
</organism>
<evidence type="ECO:0000256" key="7">
    <source>
        <dbReference type="ARBA" id="ARBA00023315"/>
    </source>
</evidence>
<accession>A0ABD3S194</accession>
<dbReference type="InterPro" id="IPR039859">
    <property type="entry name" value="PFA4/ZDH16/20/ERF2-like"/>
</dbReference>
<feature type="transmembrane region" description="Helical" evidence="8">
    <location>
        <begin position="77"/>
        <end position="98"/>
    </location>
</feature>
<protein>
    <recommendedName>
        <fullName evidence="8">S-acyltransferase</fullName>
        <ecNumber evidence="8">2.3.1.225</ecNumber>
    </recommendedName>
    <alternativeName>
        <fullName evidence="8">Palmitoyltransferase</fullName>
    </alternativeName>
</protein>
<reference evidence="10 11" key="1">
    <citation type="submission" date="2024-12" db="EMBL/GenBank/DDBJ databases">
        <title>The unique morphological basis and parallel evolutionary history of personate flowers in Penstemon.</title>
        <authorList>
            <person name="Depatie T.H."/>
            <person name="Wessinger C.A."/>
        </authorList>
    </citation>
    <scope>NUCLEOTIDE SEQUENCE [LARGE SCALE GENOMIC DNA]</scope>
    <source>
        <strain evidence="10">WTNN_2</strain>
        <tissue evidence="10">Leaf</tissue>
    </source>
</reference>
<keyword evidence="5 8" id="KW-1133">Transmembrane helix</keyword>
<name>A0ABD3S194_9LAMI</name>
<evidence type="ECO:0000256" key="6">
    <source>
        <dbReference type="ARBA" id="ARBA00023136"/>
    </source>
</evidence>
<keyword evidence="6 8" id="KW-0472">Membrane</keyword>
<evidence type="ECO:0000313" key="10">
    <source>
        <dbReference type="EMBL" id="KAL3818249.1"/>
    </source>
</evidence>
<evidence type="ECO:0000259" key="9">
    <source>
        <dbReference type="Pfam" id="PF01529"/>
    </source>
</evidence>
<keyword evidence="11" id="KW-1185">Reference proteome</keyword>
<feature type="domain" description="Palmitoyltransferase DHHC" evidence="9">
    <location>
        <begin position="157"/>
        <end position="191"/>
    </location>
</feature>
<evidence type="ECO:0000256" key="4">
    <source>
        <dbReference type="ARBA" id="ARBA00022692"/>
    </source>
</evidence>
<evidence type="ECO:0000256" key="8">
    <source>
        <dbReference type="RuleBase" id="RU079119"/>
    </source>
</evidence>
<evidence type="ECO:0000256" key="1">
    <source>
        <dbReference type="ARBA" id="ARBA00004127"/>
    </source>
</evidence>
<dbReference type="GO" id="GO:0012505">
    <property type="term" value="C:endomembrane system"/>
    <property type="evidence" value="ECO:0007669"/>
    <property type="project" value="UniProtKB-SubCell"/>
</dbReference>